<reference evidence="2 3" key="1">
    <citation type="submission" date="2019-03" db="EMBL/GenBank/DDBJ databases">
        <title>Genomic Encyclopedia of Archaeal and Bacterial Type Strains, Phase II (KMG-II): from individual species to whole genera.</title>
        <authorList>
            <person name="Goeker M."/>
        </authorList>
    </citation>
    <scope>NUCLEOTIDE SEQUENCE [LARGE SCALE GENOMIC DNA]</scope>
    <source>
        <strain evidence="2 3">RL-C</strain>
    </source>
</reference>
<name>A0A4R2EE78_9BACT</name>
<protein>
    <submittedName>
        <fullName evidence="2">Uncharacterized protein</fullName>
    </submittedName>
</protein>
<proteinExistence type="predicted"/>
<accession>A0A4R2EE78</accession>
<dbReference type="RefSeq" id="WP_165877056.1">
    <property type="nucleotide sequence ID" value="NZ_SLWB01000008.1"/>
</dbReference>
<feature type="transmembrane region" description="Helical" evidence="1">
    <location>
        <begin position="24"/>
        <end position="45"/>
    </location>
</feature>
<evidence type="ECO:0000313" key="3">
    <source>
        <dbReference type="Proteomes" id="UP000294830"/>
    </source>
</evidence>
<dbReference type="Proteomes" id="UP000294830">
    <property type="component" value="Unassembled WGS sequence"/>
</dbReference>
<keyword evidence="1" id="KW-1133">Transmembrane helix</keyword>
<organism evidence="2 3">
    <name type="scientific">Acetobacteroides hydrogenigenes</name>
    <dbReference type="NCBI Taxonomy" id="979970"/>
    <lineage>
        <taxon>Bacteria</taxon>
        <taxon>Pseudomonadati</taxon>
        <taxon>Bacteroidota</taxon>
        <taxon>Bacteroidia</taxon>
        <taxon>Bacteroidales</taxon>
        <taxon>Rikenellaceae</taxon>
        <taxon>Acetobacteroides</taxon>
    </lineage>
</organism>
<evidence type="ECO:0000256" key="1">
    <source>
        <dbReference type="SAM" id="Phobius"/>
    </source>
</evidence>
<keyword evidence="1" id="KW-0812">Transmembrane</keyword>
<dbReference type="AlphaFoldDB" id="A0A4R2EE78"/>
<sequence>MVTKQRYHHGKKVEKKPLDTTEQLARLFIILLGVGLAAALVYLLVARYF</sequence>
<keyword evidence="1" id="KW-0472">Membrane</keyword>
<gene>
    <name evidence="2" type="ORF">CLV25_108122</name>
</gene>
<keyword evidence="3" id="KW-1185">Reference proteome</keyword>
<dbReference type="EMBL" id="SLWB01000008">
    <property type="protein sequence ID" value="TCN66783.1"/>
    <property type="molecule type" value="Genomic_DNA"/>
</dbReference>
<comment type="caution">
    <text evidence="2">The sequence shown here is derived from an EMBL/GenBank/DDBJ whole genome shotgun (WGS) entry which is preliminary data.</text>
</comment>
<evidence type="ECO:0000313" key="2">
    <source>
        <dbReference type="EMBL" id="TCN66783.1"/>
    </source>
</evidence>